<dbReference type="AlphaFoldDB" id="A0A9W6HE97"/>
<evidence type="ECO:0000259" key="4">
    <source>
        <dbReference type="PROSITE" id="PS51898"/>
    </source>
</evidence>
<dbReference type="PROSITE" id="PS51898">
    <property type="entry name" value="TYR_RECOMBINASE"/>
    <property type="match status" value="1"/>
</dbReference>
<dbReference type="Proteomes" id="UP001142317">
    <property type="component" value="Unassembled WGS sequence"/>
</dbReference>
<feature type="domain" description="Tyr recombinase" evidence="4">
    <location>
        <begin position="167"/>
        <end position="374"/>
    </location>
</feature>
<comment type="caution">
    <text evidence="5">The sequence shown here is derived from an EMBL/GenBank/DDBJ whole genome shotgun (WGS) entry which is preliminary data.</text>
</comment>
<dbReference type="InterPro" id="IPR010998">
    <property type="entry name" value="Integrase_recombinase_N"/>
</dbReference>
<accession>A0A9W6HE97</accession>
<evidence type="ECO:0000256" key="3">
    <source>
        <dbReference type="ARBA" id="ARBA00023172"/>
    </source>
</evidence>
<dbReference type="Gene3D" id="1.10.443.10">
    <property type="entry name" value="Intergrase catalytic core"/>
    <property type="match status" value="1"/>
</dbReference>
<dbReference type="PANTHER" id="PTHR30349:SF64">
    <property type="entry name" value="PROPHAGE INTEGRASE INTD-RELATED"/>
    <property type="match status" value="1"/>
</dbReference>
<evidence type="ECO:0000313" key="6">
    <source>
        <dbReference type="Proteomes" id="UP001142317"/>
    </source>
</evidence>
<dbReference type="EMBL" id="BSEO01000001">
    <property type="protein sequence ID" value="GLJ79025.1"/>
    <property type="molecule type" value="Genomic_DNA"/>
</dbReference>
<gene>
    <name evidence="5" type="ORF">GCM10017586_07070</name>
</gene>
<dbReference type="InterPro" id="IPR050090">
    <property type="entry name" value="Tyrosine_recombinase_XerCD"/>
</dbReference>
<evidence type="ECO:0000256" key="1">
    <source>
        <dbReference type="ARBA" id="ARBA00008857"/>
    </source>
</evidence>
<dbReference type="Gene3D" id="1.10.150.130">
    <property type="match status" value="1"/>
</dbReference>
<keyword evidence="3" id="KW-0233">DNA recombination</keyword>
<sequence length="395" mass="43077">MASIKQRPDGVWRARYRDADGKEHARHFKLKREAQTWLDEVTTSVVTGMYVDPGRGKILLGAYFDEWAARKDWTSSTHRQMRLVVDDCGMRERRLDSIKRADVEKYMRAMVDRQLAPRTIKTRLMHLGAILNGAVSDKRIAANPAAGVKGPALSRNRSTVAGAPQAHGPVFPEGRDVRALLSAADGTPFAIAVAIAAFAGLRLGEICGLTLADIDSDGGVIRVRRQVQRNASLSKAIEIRPPKYGSARDVLIPPELVARIGVHVAQHGTHGEADWLLPGRILPDGLVDIAYPIPAGGLGPMWPRAFEAEWTRTRAAAGVDTKFHNLRHYAAGGMINAGCDVVTVQRQLGHKDPSLTLDIYAAQFRGPDSRARTALSKLISETLADSSRTGSPSRQ</sequence>
<keyword evidence="2" id="KW-0238">DNA-binding</keyword>
<evidence type="ECO:0000256" key="2">
    <source>
        <dbReference type="ARBA" id="ARBA00023125"/>
    </source>
</evidence>
<dbReference type="RefSeq" id="WP_210004803.1">
    <property type="nucleotide sequence ID" value="NZ_BSEO01000001.1"/>
</dbReference>
<name>A0A9W6HE97_9MICO</name>
<proteinExistence type="inferred from homology"/>
<reference evidence="5" key="2">
    <citation type="submission" date="2023-01" db="EMBL/GenBank/DDBJ databases">
        <authorList>
            <person name="Sun Q."/>
            <person name="Evtushenko L."/>
        </authorList>
    </citation>
    <scope>NUCLEOTIDE SEQUENCE</scope>
    <source>
        <strain evidence="5">VKM Ac-1447</strain>
    </source>
</reference>
<reference evidence="5" key="1">
    <citation type="journal article" date="2014" name="Int. J. Syst. Evol. Microbiol.">
        <title>Complete genome sequence of Corynebacterium casei LMG S-19264T (=DSM 44701T), isolated from a smear-ripened cheese.</title>
        <authorList>
            <consortium name="US DOE Joint Genome Institute (JGI-PGF)"/>
            <person name="Walter F."/>
            <person name="Albersmeier A."/>
            <person name="Kalinowski J."/>
            <person name="Ruckert C."/>
        </authorList>
    </citation>
    <scope>NUCLEOTIDE SEQUENCE</scope>
    <source>
        <strain evidence="5">VKM Ac-1447</strain>
    </source>
</reference>
<dbReference type="GO" id="GO:0015074">
    <property type="term" value="P:DNA integration"/>
    <property type="evidence" value="ECO:0007669"/>
    <property type="project" value="InterPro"/>
</dbReference>
<dbReference type="InterPro" id="IPR011010">
    <property type="entry name" value="DNA_brk_join_enz"/>
</dbReference>
<dbReference type="SUPFAM" id="SSF56349">
    <property type="entry name" value="DNA breaking-rejoining enzymes"/>
    <property type="match status" value="1"/>
</dbReference>
<dbReference type="GO" id="GO:0006310">
    <property type="term" value="P:DNA recombination"/>
    <property type="evidence" value="ECO:0007669"/>
    <property type="project" value="UniProtKB-KW"/>
</dbReference>
<dbReference type="PANTHER" id="PTHR30349">
    <property type="entry name" value="PHAGE INTEGRASE-RELATED"/>
    <property type="match status" value="1"/>
</dbReference>
<organism evidence="5 6">
    <name type="scientific">Microbacterium imperiale</name>
    <dbReference type="NCBI Taxonomy" id="33884"/>
    <lineage>
        <taxon>Bacteria</taxon>
        <taxon>Bacillati</taxon>
        <taxon>Actinomycetota</taxon>
        <taxon>Actinomycetes</taxon>
        <taxon>Micrococcales</taxon>
        <taxon>Microbacteriaceae</taxon>
        <taxon>Microbacterium</taxon>
    </lineage>
</organism>
<keyword evidence="6" id="KW-1185">Reference proteome</keyword>
<dbReference type="InterPro" id="IPR002104">
    <property type="entry name" value="Integrase_catalytic"/>
</dbReference>
<dbReference type="InterPro" id="IPR013762">
    <property type="entry name" value="Integrase-like_cat_sf"/>
</dbReference>
<evidence type="ECO:0000313" key="5">
    <source>
        <dbReference type="EMBL" id="GLJ79025.1"/>
    </source>
</evidence>
<dbReference type="CDD" id="cd01189">
    <property type="entry name" value="INT_ICEBs1_C_like"/>
    <property type="match status" value="1"/>
</dbReference>
<protein>
    <submittedName>
        <fullName evidence="5">Site-specific integrase</fullName>
    </submittedName>
</protein>
<dbReference type="Pfam" id="PF00589">
    <property type="entry name" value="Phage_integrase"/>
    <property type="match status" value="1"/>
</dbReference>
<comment type="similarity">
    <text evidence="1">Belongs to the 'phage' integrase family.</text>
</comment>
<dbReference type="GO" id="GO:0003677">
    <property type="term" value="F:DNA binding"/>
    <property type="evidence" value="ECO:0007669"/>
    <property type="project" value="UniProtKB-KW"/>
</dbReference>